<keyword evidence="8" id="KW-1185">Reference proteome</keyword>
<evidence type="ECO:0000256" key="3">
    <source>
        <dbReference type="ARBA" id="ARBA00022729"/>
    </source>
</evidence>
<dbReference type="SUPFAM" id="SSF53822">
    <property type="entry name" value="Periplasmic binding protein-like I"/>
    <property type="match status" value="1"/>
</dbReference>
<proteinExistence type="inferred from homology"/>
<dbReference type="Pfam" id="PF13458">
    <property type="entry name" value="Peripla_BP_6"/>
    <property type="match status" value="1"/>
</dbReference>
<evidence type="ECO:0000256" key="4">
    <source>
        <dbReference type="ARBA" id="ARBA00022970"/>
    </source>
</evidence>
<dbReference type="PRINTS" id="PR00337">
    <property type="entry name" value="LEUILEVALBP"/>
</dbReference>
<evidence type="ECO:0000256" key="1">
    <source>
        <dbReference type="ARBA" id="ARBA00010062"/>
    </source>
</evidence>
<dbReference type="CDD" id="cd06326">
    <property type="entry name" value="PBP1_ABC_ligand_binding-like"/>
    <property type="match status" value="1"/>
</dbReference>
<organism evidence="7 8">
    <name type="scientific">Caenimonas sedimenti</name>
    <dbReference type="NCBI Taxonomy" id="2596921"/>
    <lineage>
        <taxon>Bacteria</taxon>
        <taxon>Pseudomonadati</taxon>
        <taxon>Pseudomonadota</taxon>
        <taxon>Betaproteobacteria</taxon>
        <taxon>Burkholderiales</taxon>
        <taxon>Comamonadaceae</taxon>
        <taxon>Caenimonas</taxon>
    </lineage>
</organism>
<gene>
    <name evidence="7" type="ORF">FN976_01305</name>
</gene>
<dbReference type="AlphaFoldDB" id="A0A562ZWB3"/>
<evidence type="ECO:0000256" key="5">
    <source>
        <dbReference type="SAM" id="SignalP"/>
    </source>
</evidence>
<evidence type="ECO:0000313" key="8">
    <source>
        <dbReference type="Proteomes" id="UP000318199"/>
    </source>
</evidence>
<dbReference type="RefSeq" id="WP_145890200.1">
    <property type="nucleotide sequence ID" value="NZ_VOBQ01000002.1"/>
</dbReference>
<feature type="signal peptide" evidence="5">
    <location>
        <begin position="1"/>
        <end position="21"/>
    </location>
</feature>
<dbReference type="InterPro" id="IPR028081">
    <property type="entry name" value="Leu-bd"/>
</dbReference>
<dbReference type="PANTHER" id="PTHR47235">
    <property type="entry name" value="BLR6548 PROTEIN"/>
    <property type="match status" value="1"/>
</dbReference>
<dbReference type="Proteomes" id="UP000318199">
    <property type="component" value="Unassembled WGS sequence"/>
</dbReference>
<dbReference type="InterPro" id="IPR028082">
    <property type="entry name" value="Peripla_BP_I"/>
</dbReference>
<keyword evidence="4" id="KW-0029">Amino-acid transport</keyword>
<dbReference type="Gene3D" id="3.40.50.2300">
    <property type="match status" value="2"/>
</dbReference>
<evidence type="ECO:0000313" key="7">
    <source>
        <dbReference type="EMBL" id="TWO72909.1"/>
    </source>
</evidence>
<name>A0A562ZWB3_9BURK</name>
<dbReference type="InterPro" id="IPR000709">
    <property type="entry name" value="Leu_Ile_Val-bd"/>
</dbReference>
<keyword evidence="3 5" id="KW-0732">Signal</keyword>
<dbReference type="GO" id="GO:0006865">
    <property type="term" value="P:amino acid transport"/>
    <property type="evidence" value="ECO:0007669"/>
    <property type="project" value="UniProtKB-KW"/>
</dbReference>
<dbReference type="EMBL" id="VOBQ01000002">
    <property type="protein sequence ID" value="TWO72909.1"/>
    <property type="molecule type" value="Genomic_DNA"/>
</dbReference>
<keyword evidence="2" id="KW-0813">Transport</keyword>
<evidence type="ECO:0000259" key="6">
    <source>
        <dbReference type="Pfam" id="PF13458"/>
    </source>
</evidence>
<reference evidence="7 8" key="1">
    <citation type="submission" date="2019-07" db="EMBL/GenBank/DDBJ databases">
        <title>Caenimonas sedimenti sp. nov., isolated from activated sludge.</title>
        <authorList>
            <person name="Xu J."/>
        </authorList>
    </citation>
    <scope>NUCLEOTIDE SEQUENCE [LARGE SCALE GENOMIC DNA]</scope>
    <source>
        <strain evidence="7 8">HX-9-20</strain>
    </source>
</reference>
<comment type="similarity">
    <text evidence="1">Belongs to the leucine-binding protein family.</text>
</comment>
<sequence length="375" mass="38855">MRPAFACVAALLAATVLPGLAAEPGVTPQKVTVGMSTPLTGPLAHYGRELERGLRVGLGQANAAGGANGREVELLVRDDAGQPDRAVTNTRALLEGGVIALTGYHGAASIEAVLLLVEQSGVPLIGAASSAEVLREPPRRGVFNLRAGAREEAAAMVLQLDTVGLSEIAAIVQDDALGRAGLEGIQVELTRLALKPQAVEKLPQGATAPDISRATQAVCKQRPQALVLALDAQNALAVIRAARKAACLPQFYVMSEAGAQLVAGGASPGELAGVVVSQVVPHPGTAAAPAALDYRRLLGAAAPSYPGLEGFLYARVLVEGLRRCGREPSRRCLVAALEARPVDAGGYRVQFGANDRRGSKFVEMTIVTPDGRFRR</sequence>
<evidence type="ECO:0000256" key="2">
    <source>
        <dbReference type="ARBA" id="ARBA00022448"/>
    </source>
</evidence>
<comment type="caution">
    <text evidence="7">The sequence shown here is derived from an EMBL/GenBank/DDBJ whole genome shotgun (WGS) entry which is preliminary data.</text>
</comment>
<feature type="domain" description="Leucine-binding protein" evidence="6">
    <location>
        <begin position="30"/>
        <end position="360"/>
    </location>
</feature>
<dbReference type="PANTHER" id="PTHR47235:SF1">
    <property type="entry name" value="BLR6548 PROTEIN"/>
    <property type="match status" value="1"/>
</dbReference>
<protein>
    <submittedName>
        <fullName evidence="7">ABC transporter substrate-binding protein</fullName>
    </submittedName>
</protein>
<dbReference type="OrthoDB" id="9777352at2"/>
<accession>A0A562ZWB3</accession>
<feature type="chain" id="PRO_5021814790" evidence="5">
    <location>
        <begin position="22"/>
        <end position="375"/>
    </location>
</feature>